<comment type="similarity">
    <text evidence="2">Belongs to the short-chain dehydrogenases/reductases (SDR) family.</text>
</comment>
<sequence length="515" mass="57852">MNKTDGQNYLRFSMDDLKLFSQASHDRNPLHLSQNYCRKTPFGQPVVFGVLCGIASISYLPKKYSYIASDISMEFFGPIFLDVDYRVEIQEKNSRFVSISVADGSQQLLKLSIEYKEAGINEIPLQKMIDSSEYRESTRREPAIIDPSELGNEINIKGNYTPSFEAFKKLEKQYDLMDKGISVRQYSALMCCSYLTGMEIPGKEALFSQLKIEFNDLEHSWDTGFSYNVYSENYDKRFKLLKVGGSIAIKEKQYASIKLTSFVREKASLLTNHSVTDNSYTTDFLKGKVALVTGASRGLGAAIVKALVMQGCTVLVNYHRSHKEAEYLRDSFSTYKGSIVLVPGDISDINYCERLKNQLIEDYGKLDFLILNATPPLLPLWIEPTALQRIHNFLIKSISMASTPMAVFMPLLSQSDGKQVFISSSAVREATAVWPHYVAAKSAIEGLVRTSAIEYPNVQFTVARFKKLLTDLTNTPMGKKGAIHPEWAAFNLIKEISSGPGKRGEVSILEMVKDN</sequence>
<keyword evidence="7" id="KW-1185">Reference proteome</keyword>
<evidence type="ECO:0000313" key="6">
    <source>
        <dbReference type="EMBL" id="POZ54684.1"/>
    </source>
</evidence>
<name>A0A2S5CV39_LYSSH</name>
<dbReference type="Proteomes" id="UP000237319">
    <property type="component" value="Unassembled WGS sequence"/>
</dbReference>
<keyword evidence="4 6" id="KW-0560">Oxidoreductase</keyword>
<dbReference type="AlphaFoldDB" id="A0A2S5CV39"/>
<evidence type="ECO:0000256" key="1">
    <source>
        <dbReference type="ARBA" id="ARBA00005005"/>
    </source>
</evidence>
<dbReference type="EC" id="1.3.1.56" evidence="6"/>
<evidence type="ECO:0000256" key="4">
    <source>
        <dbReference type="ARBA" id="ARBA00023002"/>
    </source>
</evidence>
<dbReference type="CDD" id="cd05233">
    <property type="entry name" value="SDR_c"/>
    <property type="match status" value="1"/>
</dbReference>
<dbReference type="InterPro" id="IPR036291">
    <property type="entry name" value="NAD(P)-bd_dom_sf"/>
</dbReference>
<evidence type="ECO:0000256" key="3">
    <source>
        <dbReference type="ARBA" id="ARBA00011881"/>
    </source>
</evidence>
<dbReference type="InterPro" id="IPR029069">
    <property type="entry name" value="HotDog_dom_sf"/>
</dbReference>
<dbReference type="InterPro" id="IPR002539">
    <property type="entry name" value="MaoC-like_dom"/>
</dbReference>
<dbReference type="PANTHER" id="PTHR43639:SF1">
    <property type="entry name" value="SHORT-CHAIN DEHYDROGENASE_REDUCTASE FAMILY PROTEIN"/>
    <property type="match status" value="1"/>
</dbReference>
<dbReference type="SUPFAM" id="SSF51735">
    <property type="entry name" value="NAD(P)-binding Rossmann-fold domains"/>
    <property type="match status" value="1"/>
</dbReference>
<dbReference type="SUPFAM" id="SSF54637">
    <property type="entry name" value="Thioesterase/thiol ester dehydrase-isomerase"/>
    <property type="match status" value="1"/>
</dbReference>
<protein>
    <submittedName>
        <fullName evidence="6">Cis-2,3-dihydrobiphenyl-2,3-diol dehydrogenase</fullName>
        <ecNumber evidence="6">1.3.1.56</ecNumber>
    </submittedName>
</protein>
<dbReference type="Gene3D" id="3.10.129.10">
    <property type="entry name" value="Hotdog Thioesterase"/>
    <property type="match status" value="1"/>
</dbReference>
<dbReference type="Gene3D" id="3.40.50.720">
    <property type="entry name" value="NAD(P)-binding Rossmann-like Domain"/>
    <property type="match status" value="1"/>
</dbReference>
<feature type="domain" description="MaoC-like" evidence="5">
    <location>
        <begin position="10"/>
        <end position="95"/>
    </location>
</feature>
<evidence type="ECO:0000259" key="5">
    <source>
        <dbReference type="Pfam" id="PF01575"/>
    </source>
</evidence>
<reference evidence="6 7" key="1">
    <citation type="submission" date="2017-11" db="EMBL/GenBank/DDBJ databases">
        <title>Genome sequence of Lysinibacillus sphaericus, a lignin-degrading bacteria isolated from municipal solid waste soil.</title>
        <authorList>
            <person name="Persinoti G.F."/>
            <person name="Paixao D.A."/>
            <person name="Bugg T.D."/>
            <person name="Squina F.M."/>
        </authorList>
    </citation>
    <scope>NUCLEOTIDE SEQUENCE [LARGE SCALE GENOMIC DNA]</scope>
    <source>
        <strain evidence="6 7">A1</strain>
    </source>
</reference>
<organism evidence="6 7">
    <name type="scientific">Lysinibacillus sphaericus</name>
    <name type="common">Bacillus sphaericus</name>
    <dbReference type="NCBI Taxonomy" id="1421"/>
    <lineage>
        <taxon>Bacteria</taxon>
        <taxon>Bacillati</taxon>
        <taxon>Bacillota</taxon>
        <taxon>Bacilli</taxon>
        <taxon>Bacillales</taxon>
        <taxon>Bacillaceae</taxon>
        <taxon>Lysinibacillus</taxon>
    </lineage>
</organism>
<dbReference type="UniPathway" id="UPA00659"/>
<dbReference type="RefSeq" id="WP_103977779.1">
    <property type="nucleotide sequence ID" value="NZ_PGLV01000003.1"/>
</dbReference>
<dbReference type="GO" id="GO:0006635">
    <property type="term" value="P:fatty acid beta-oxidation"/>
    <property type="evidence" value="ECO:0007669"/>
    <property type="project" value="UniProtKB-UniPathway"/>
</dbReference>
<dbReference type="GO" id="GO:0018509">
    <property type="term" value="F:cis-2,3-dihydrobiphenyl-2,3-diol dehydrogenase activity"/>
    <property type="evidence" value="ECO:0007669"/>
    <property type="project" value="UniProtKB-EC"/>
</dbReference>
<dbReference type="InterPro" id="IPR002347">
    <property type="entry name" value="SDR_fam"/>
</dbReference>
<dbReference type="PRINTS" id="PR00081">
    <property type="entry name" value="GDHRDH"/>
</dbReference>
<evidence type="ECO:0000256" key="2">
    <source>
        <dbReference type="ARBA" id="ARBA00006484"/>
    </source>
</evidence>
<dbReference type="EMBL" id="PGLV01000003">
    <property type="protein sequence ID" value="POZ54684.1"/>
    <property type="molecule type" value="Genomic_DNA"/>
</dbReference>
<dbReference type="Pfam" id="PF01575">
    <property type="entry name" value="MaoC_dehydratas"/>
    <property type="match status" value="1"/>
</dbReference>
<comment type="subunit">
    <text evidence="3">Homotetramer.</text>
</comment>
<dbReference type="Pfam" id="PF00106">
    <property type="entry name" value="adh_short"/>
    <property type="match status" value="1"/>
</dbReference>
<proteinExistence type="inferred from homology"/>
<comment type="caution">
    <text evidence="6">The sequence shown here is derived from an EMBL/GenBank/DDBJ whole genome shotgun (WGS) entry which is preliminary data.</text>
</comment>
<dbReference type="PANTHER" id="PTHR43639">
    <property type="entry name" value="OXIDOREDUCTASE, SHORT-CHAIN DEHYDROGENASE/REDUCTASE FAMILY (AFU_ORTHOLOGUE AFUA_5G02870)"/>
    <property type="match status" value="1"/>
</dbReference>
<dbReference type="GO" id="GO:0004300">
    <property type="term" value="F:enoyl-CoA hydratase activity"/>
    <property type="evidence" value="ECO:0007669"/>
    <property type="project" value="UniProtKB-ARBA"/>
</dbReference>
<accession>A0A2S5CV39</accession>
<gene>
    <name evidence="6" type="primary">bphB</name>
    <name evidence="6" type="ORF">LYSIN_03544</name>
</gene>
<comment type="pathway">
    <text evidence="1">Lipid metabolism; fatty acid beta-oxidation.</text>
</comment>
<evidence type="ECO:0000313" key="7">
    <source>
        <dbReference type="Proteomes" id="UP000237319"/>
    </source>
</evidence>